<dbReference type="PANTHER" id="PTHR16172:SF41">
    <property type="entry name" value="MAJOR FACILITATOR SUPERFAMILY DOMAIN-CONTAINING PROTEIN 6-LIKE"/>
    <property type="match status" value="1"/>
</dbReference>
<evidence type="ECO:0000259" key="8">
    <source>
        <dbReference type="Pfam" id="PF00535"/>
    </source>
</evidence>
<dbReference type="AlphaFoldDB" id="A0A9P1D6C9"/>
<keyword evidence="13" id="KW-1185">Reference proteome</keyword>
<dbReference type="InterPro" id="IPR029044">
    <property type="entry name" value="Nucleotide-diphossugar_trans"/>
</dbReference>
<feature type="transmembrane region" description="Helical" evidence="7">
    <location>
        <begin position="812"/>
        <end position="833"/>
    </location>
</feature>
<comment type="caution">
    <text evidence="10">The sequence shown here is derived from an EMBL/GenBank/DDBJ whole genome shotgun (WGS) entry which is preliminary data.</text>
</comment>
<keyword evidence="4 7" id="KW-1133">Transmembrane helix</keyword>
<organism evidence="10">
    <name type="scientific">Cladocopium goreaui</name>
    <dbReference type="NCBI Taxonomy" id="2562237"/>
    <lineage>
        <taxon>Eukaryota</taxon>
        <taxon>Sar</taxon>
        <taxon>Alveolata</taxon>
        <taxon>Dinophyceae</taxon>
        <taxon>Suessiales</taxon>
        <taxon>Symbiodiniaceae</taxon>
        <taxon>Cladocopium</taxon>
    </lineage>
</organism>
<dbReference type="Pfam" id="PF12832">
    <property type="entry name" value="MFS_1_like"/>
    <property type="match status" value="1"/>
</dbReference>
<evidence type="ECO:0000313" key="10">
    <source>
        <dbReference type="EMBL" id="CAI4004079.1"/>
    </source>
</evidence>
<evidence type="ECO:0000256" key="6">
    <source>
        <dbReference type="SAM" id="MobiDB-lite"/>
    </source>
</evidence>
<comment type="subcellular location">
    <subcellularLocation>
        <location evidence="1">Membrane</location>
        <topology evidence="1">Multi-pass membrane protein</topology>
    </subcellularLocation>
</comment>
<evidence type="ECO:0000256" key="1">
    <source>
        <dbReference type="ARBA" id="ARBA00004141"/>
    </source>
</evidence>
<evidence type="ECO:0000313" key="13">
    <source>
        <dbReference type="Proteomes" id="UP001152797"/>
    </source>
</evidence>
<dbReference type="SUPFAM" id="SSF103473">
    <property type="entry name" value="MFS general substrate transporter"/>
    <property type="match status" value="1"/>
</dbReference>
<dbReference type="PANTHER" id="PTHR16172">
    <property type="entry name" value="MAJOR FACILITATOR SUPERFAMILY DOMAIN-CONTAINING PROTEIN 6-LIKE"/>
    <property type="match status" value="1"/>
</dbReference>
<dbReference type="InterPro" id="IPR001173">
    <property type="entry name" value="Glyco_trans_2-like"/>
</dbReference>
<name>A0A9P1D6C9_9DINO</name>
<feature type="transmembrane region" description="Helical" evidence="7">
    <location>
        <begin position="839"/>
        <end position="858"/>
    </location>
</feature>
<dbReference type="OrthoDB" id="435372at2759"/>
<evidence type="ECO:0000256" key="2">
    <source>
        <dbReference type="ARBA" id="ARBA00005241"/>
    </source>
</evidence>
<evidence type="ECO:0000313" key="11">
    <source>
        <dbReference type="EMBL" id="CAL1157454.1"/>
    </source>
</evidence>
<sequence length="897" mass="98339">MLAPGSRSPPLVTTRHGNLASSGSRPPVPRTVPTKALANSGDDIARAPTWKDTLKGALFWANPNHWDKVPQSFRWKLTFIFFKVVGTIGGYRGRAAFARKSGLKPLMKRREEALAVVESTTEASTGLFPKVEQRLREAKDSHAVAVLLPAFARTAQDVAELRATLAALAQQTREPDVVLVVDDGSLADLEAATEAWPNDGLALVRLQQNVGPAGARSVGLRLLRKWARGREVVVCLTDSDAAPDVHWVEEMWEAQRGRPGILSGPTLSVDQSATGRFHDHFGNLNGRWSWEDPKDVLLYGCTCNFSVNLNSVGKEEFDPIFSRPGFEDIEFCWRLRVEKNVFTRYCEKALMYHQYDHGPVGLYRQFWKYGHTEPIMAWMHPDFSFQGSRPVTKGFKDPRDPEAGDFDNIKRSAVQGIDGMFRFFSDQAKPLALSRSQRNWSPLALPALAAAPQRAEKKGSAWARQPTGLKVRSFPNSLSSGVPSQIKVKAYYFASFTFFASYERYATLYFEADGFKAWQIGLLIAVRRAIQTLSTPVWNALADKTKKARSIQLACLVASGIPFLALSLPVRNDLKGLALRGTALWMFSLIGSPSTSMMDAVALAACHQDAQRWGDARIYGALGWGMAHLPLGLLFDRYGFCVMFISFALTAAGLFWATLGMPEACGEATGDVSLRSILRILRSNAAFFVNITVLGAGFAMVEGMLFLLLQEMKASTLLCGFSVVVTVIFELPIFAKAQWLLSTFGTRKLVVAAQAAWVVRAAFYWRMSSAWMVLLVEPLHGVTFALAWTAAIDFVKKPHVSGEGLEASAQGLLTACFHGLGPIIGLLGGGVLFDTLGGHTSYLVFAPGVMISGWLYYLHAGTANDLPDEINPSASREQITLGKHTPSAVESDGEDAT</sequence>
<protein>
    <submittedName>
        <fullName evidence="12">Uncharacterized transporter YwbF</fullName>
    </submittedName>
</protein>
<feature type="domain" description="Glycosyltransferase 2-like" evidence="8">
    <location>
        <begin position="148"/>
        <end position="279"/>
    </location>
</feature>
<dbReference type="Gene3D" id="1.20.1250.20">
    <property type="entry name" value="MFS general substrate transporter like domains"/>
    <property type="match status" value="2"/>
</dbReference>
<feature type="transmembrane region" description="Helical" evidence="7">
    <location>
        <begin position="715"/>
        <end position="737"/>
    </location>
</feature>
<evidence type="ECO:0000313" key="12">
    <source>
        <dbReference type="EMBL" id="CAL4791391.1"/>
    </source>
</evidence>
<dbReference type="CDD" id="cd00761">
    <property type="entry name" value="Glyco_tranf_GTA_type"/>
    <property type="match status" value="1"/>
</dbReference>
<reference evidence="11" key="2">
    <citation type="submission" date="2024-04" db="EMBL/GenBank/DDBJ databases">
        <authorList>
            <person name="Chen Y."/>
            <person name="Shah S."/>
            <person name="Dougan E. K."/>
            <person name="Thang M."/>
            <person name="Chan C."/>
        </authorList>
    </citation>
    <scope>NUCLEOTIDE SEQUENCE [LARGE SCALE GENOMIC DNA]</scope>
</reference>
<dbReference type="EMBL" id="CAMXCT010003358">
    <property type="protein sequence ID" value="CAI4004079.1"/>
    <property type="molecule type" value="Genomic_DNA"/>
</dbReference>
<feature type="region of interest" description="Disordered" evidence="6">
    <location>
        <begin position="1"/>
        <end position="32"/>
    </location>
</feature>
<feature type="compositionally biased region" description="Polar residues" evidence="6">
    <location>
        <begin position="15"/>
        <end position="24"/>
    </location>
</feature>
<proteinExistence type="inferred from homology"/>
<feature type="transmembrane region" description="Helical" evidence="7">
    <location>
        <begin position="641"/>
        <end position="659"/>
    </location>
</feature>
<dbReference type="EMBL" id="CAMXCT020003358">
    <property type="protein sequence ID" value="CAL1157454.1"/>
    <property type="molecule type" value="Genomic_DNA"/>
</dbReference>
<comment type="similarity">
    <text evidence="2">Belongs to the major facilitator superfamily. MFSD6 family.</text>
</comment>
<dbReference type="InterPro" id="IPR051717">
    <property type="entry name" value="MFS_MFSD6"/>
</dbReference>
<evidence type="ECO:0000259" key="9">
    <source>
        <dbReference type="Pfam" id="PF12832"/>
    </source>
</evidence>
<keyword evidence="3 7" id="KW-0812">Transmembrane</keyword>
<dbReference type="Pfam" id="PF00535">
    <property type="entry name" value="Glycos_transf_2"/>
    <property type="match status" value="1"/>
</dbReference>
<evidence type="ECO:0000256" key="7">
    <source>
        <dbReference type="SAM" id="Phobius"/>
    </source>
</evidence>
<feature type="region of interest" description="Disordered" evidence="6">
    <location>
        <begin position="876"/>
        <end position="897"/>
    </location>
</feature>
<feature type="domain" description="Major facilitator superfamily associated" evidence="9">
    <location>
        <begin position="486"/>
        <end position="843"/>
    </location>
</feature>
<dbReference type="EMBL" id="CAMXCT030003358">
    <property type="protein sequence ID" value="CAL4791391.1"/>
    <property type="molecule type" value="Genomic_DNA"/>
</dbReference>
<keyword evidence="5 7" id="KW-0472">Membrane</keyword>
<reference evidence="10" key="1">
    <citation type="submission" date="2022-10" db="EMBL/GenBank/DDBJ databases">
        <authorList>
            <person name="Chen Y."/>
            <person name="Dougan E. K."/>
            <person name="Chan C."/>
            <person name="Rhodes N."/>
            <person name="Thang M."/>
        </authorList>
    </citation>
    <scope>NUCLEOTIDE SEQUENCE</scope>
</reference>
<dbReference type="InterPro" id="IPR024989">
    <property type="entry name" value="MFS_assoc_dom"/>
</dbReference>
<evidence type="ECO:0000256" key="5">
    <source>
        <dbReference type="ARBA" id="ARBA00023136"/>
    </source>
</evidence>
<feature type="transmembrane region" description="Helical" evidence="7">
    <location>
        <begin position="685"/>
        <end position="709"/>
    </location>
</feature>
<dbReference type="Proteomes" id="UP001152797">
    <property type="component" value="Unassembled WGS sequence"/>
</dbReference>
<dbReference type="SUPFAM" id="SSF53448">
    <property type="entry name" value="Nucleotide-diphospho-sugar transferases"/>
    <property type="match status" value="1"/>
</dbReference>
<evidence type="ECO:0000256" key="3">
    <source>
        <dbReference type="ARBA" id="ARBA00022692"/>
    </source>
</evidence>
<dbReference type="InterPro" id="IPR036259">
    <property type="entry name" value="MFS_trans_sf"/>
</dbReference>
<gene>
    <name evidence="10" type="ORF">C1SCF055_LOCUS29896</name>
</gene>
<dbReference type="GO" id="GO:0016020">
    <property type="term" value="C:membrane"/>
    <property type="evidence" value="ECO:0007669"/>
    <property type="project" value="UniProtKB-SubCell"/>
</dbReference>
<accession>A0A9P1D6C9</accession>
<feature type="transmembrane region" description="Helical" evidence="7">
    <location>
        <begin position="771"/>
        <end position="791"/>
    </location>
</feature>
<dbReference type="Gene3D" id="3.90.550.10">
    <property type="entry name" value="Spore Coat Polysaccharide Biosynthesis Protein SpsA, Chain A"/>
    <property type="match status" value="1"/>
</dbReference>
<evidence type="ECO:0000256" key="4">
    <source>
        <dbReference type="ARBA" id="ARBA00022989"/>
    </source>
</evidence>